<organism evidence="2 3">
    <name type="scientific">Acrobeloides nanus</name>
    <dbReference type="NCBI Taxonomy" id="290746"/>
    <lineage>
        <taxon>Eukaryota</taxon>
        <taxon>Metazoa</taxon>
        <taxon>Ecdysozoa</taxon>
        <taxon>Nematoda</taxon>
        <taxon>Chromadorea</taxon>
        <taxon>Rhabditida</taxon>
        <taxon>Tylenchina</taxon>
        <taxon>Cephalobomorpha</taxon>
        <taxon>Cephaloboidea</taxon>
        <taxon>Cephalobidae</taxon>
        <taxon>Acrobeloides</taxon>
    </lineage>
</organism>
<sequence>KQVQTAHGNISITIYGDRHKIPILTLHDVGSNAEETFARFFQSPIGDEIGTEFCIYNINAPGQQKNVKEFPFWYHYPTMDNFVHIIEEIVDFFKSVCF</sequence>
<proteinExistence type="inferred from homology"/>
<evidence type="ECO:0000256" key="1">
    <source>
        <dbReference type="ARBA" id="ARBA00005598"/>
    </source>
</evidence>
<dbReference type="SUPFAM" id="SSF53474">
    <property type="entry name" value="alpha/beta-Hydrolases"/>
    <property type="match status" value="1"/>
</dbReference>
<dbReference type="WBParaSite" id="ACRNAN_scaffold21240.g22420.t1">
    <property type="protein sequence ID" value="ACRNAN_scaffold21240.g22420.t1"/>
    <property type="gene ID" value="ACRNAN_scaffold21240.g22420"/>
</dbReference>
<dbReference type="InterPro" id="IPR029058">
    <property type="entry name" value="AB_hydrolase_fold"/>
</dbReference>
<evidence type="ECO:0000313" key="3">
    <source>
        <dbReference type="WBParaSite" id="ACRNAN_scaffold21240.g22420.t1"/>
    </source>
</evidence>
<dbReference type="Proteomes" id="UP000887540">
    <property type="component" value="Unplaced"/>
</dbReference>
<dbReference type="AlphaFoldDB" id="A0A914DAD0"/>
<protein>
    <submittedName>
        <fullName evidence="3">Uncharacterized protein</fullName>
    </submittedName>
</protein>
<dbReference type="Pfam" id="PF03096">
    <property type="entry name" value="Ndr"/>
    <property type="match status" value="1"/>
</dbReference>
<comment type="similarity">
    <text evidence="1">Belongs to the NDRG family.</text>
</comment>
<dbReference type="Gene3D" id="3.40.50.1820">
    <property type="entry name" value="alpha/beta hydrolase"/>
    <property type="match status" value="1"/>
</dbReference>
<reference evidence="3" key="1">
    <citation type="submission" date="2022-11" db="UniProtKB">
        <authorList>
            <consortium name="WormBaseParasite"/>
        </authorList>
    </citation>
    <scope>IDENTIFICATION</scope>
</reference>
<name>A0A914DAD0_9BILA</name>
<dbReference type="PANTHER" id="PTHR11034">
    <property type="entry name" value="N-MYC DOWNSTREAM REGULATED"/>
    <property type="match status" value="1"/>
</dbReference>
<accession>A0A914DAD0</accession>
<evidence type="ECO:0000313" key="2">
    <source>
        <dbReference type="Proteomes" id="UP000887540"/>
    </source>
</evidence>
<dbReference type="InterPro" id="IPR004142">
    <property type="entry name" value="NDRG"/>
</dbReference>
<keyword evidence="2" id="KW-1185">Reference proteome</keyword>